<keyword evidence="1" id="KW-1185">Reference proteome</keyword>
<dbReference type="Proteomes" id="UP000887572">
    <property type="component" value="Unplaced"/>
</dbReference>
<evidence type="ECO:0000313" key="2">
    <source>
        <dbReference type="WBParaSite" id="Gr19_v10_g5957.t1"/>
    </source>
</evidence>
<dbReference type="WBParaSite" id="Gr19_v10_g5957.t1">
    <property type="protein sequence ID" value="Gr19_v10_g5957.t1"/>
    <property type="gene ID" value="Gr19_v10_g5957"/>
</dbReference>
<accession>A0A914HZM7</accession>
<sequence>MFVFGTFFCSGDYHNVALHTCYFKECQGGAEDQHQNDQQIWRREKERLIFSSGGHNALVNNDQMSNFTNSNHLFVVHINDPNSITSNTMLCTNEHTETVHH</sequence>
<reference evidence="2" key="1">
    <citation type="submission" date="2022-11" db="UniProtKB">
        <authorList>
            <consortium name="WormBaseParasite"/>
        </authorList>
    </citation>
    <scope>IDENTIFICATION</scope>
</reference>
<protein>
    <submittedName>
        <fullName evidence="2">Uncharacterized protein</fullName>
    </submittedName>
</protein>
<proteinExistence type="predicted"/>
<name>A0A914HZM7_GLORO</name>
<dbReference type="AlphaFoldDB" id="A0A914HZM7"/>
<organism evidence="1 2">
    <name type="scientific">Globodera rostochiensis</name>
    <name type="common">Golden nematode worm</name>
    <name type="synonym">Heterodera rostochiensis</name>
    <dbReference type="NCBI Taxonomy" id="31243"/>
    <lineage>
        <taxon>Eukaryota</taxon>
        <taxon>Metazoa</taxon>
        <taxon>Ecdysozoa</taxon>
        <taxon>Nematoda</taxon>
        <taxon>Chromadorea</taxon>
        <taxon>Rhabditida</taxon>
        <taxon>Tylenchina</taxon>
        <taxon>Tylenchomorpha</taxon>
        <taxon>Tylenchoidea</taxon>
        <taxon>Heteroderidae</taxon>
        <taxon>Heteroderinae</taxon>
        <taxon>Globodera</taxon>
    </lineage>
</organism>
<evidence type="ECO:0000313" key="1">
    <source>
        <dbReference type="Proteomes" id="UP000887572"/>
    </source>
</evidence>